<dbReference type="Pfam" id="PF14032">
    <property type="entry name" value="PknH_C"/>
    <property type="match status" value="1"/>
</dbReference>
<keyword evidence="3" id="KW-1185">Reference proteome</keyword>
<evidence type="ECO:0000313" key="3">
    <source>
        <dbReference type="Proteomes" id="UP000466997"/>
    </source>
</evidence>
<dbReference type="PROSITE" id="PS51257">
    <property type="entry name" value="PROKAR_LIPOPROTEIN"/>
    <property type="match status" value="1"/>
</dbReference>
<dbReference type="AlphaFoldDB" id="A0A7I7JS33"/>
<dbReference type="Proteomes" id="UP000466997">
    <property type="component" value="Chromosome"/>
</dbReference>
<dbReference type="InterPro" id="IPR026954">
    <property type="entry name" value="PknH-like_Extracell"/>
</dbReference>
<dbReference type="Gene3D" id="3.40.1000.70">
    <property type="entry name" value="PknH-like extracellular domain"/>
    <property type="match status" value="1"/>
</dbReference>
<feature type="domain" description="PknH-like extracellular" evidence="1">
    <location>
        <begin position="42"/>
        <end position="193"/>
    </location>
</feature>
<gene>
    <name evidence="2" type="primary">lpqA</name>
    <name evidence="2" type="ORF">MNVM_33090</name>
</gene>
<accession>A0A7I7JS33</accession>
<protein>
    <submittedName>
        <fullName evidence="2">Sensor domain-containing protein</fullName>
    </submittedName>
</protein>
<evidence type="ECO:0000259" key="1">
    <source>
        <dbReference type="Pfam" id="PF14032"/>
    </source>
</evidence>
<proteinExistence type="predicted"/>
<evidence type="ECO:0000313" key="2">
    <source>
        <dbReference type="EMBL" id="BBX14228.1"/>
    </source>
</evidence>
<dbReference type="InterPro" id="IPR038232">
    <property type="entry name" value="PknH-like_Extracell_sf"/>
</dbReference>
<sequence length="209" mass="21898">MKTWRRALICGPAAVVLGCTRLIDGSALPPLAPLVPDGAVHVGRLMLDTPRMRAITGTGEELTIIPTMDSTGPVDIDGLAATVPPPCRFIYAETTVFGTEHTQFHKTTYQYPPRGALISEAAAAYPDPESARRAFDAVVAAVAECADSPAGPGLVGDQTADEQFLHTRAGDCGRGYQLKSVVLLEVTHCGFSESIADLVLTNLAAGIPG</sequence>
<dbReference type="EMBL" id="AP022562">
    <property type="protein sequence ID" value="BBX14228.1"/>
    <property type="molecule type" value="Genomic_DNA"/>
</dbReference>
<organism evidence="2 3">
    <name type="scientific">Mycobacterium novum</name>
    <dbReference type="NCBI Taxonomy" id="2492438"/>
    <lineage>
        <taxon>Bacteria</taxon>
        <taxon>Bacillati</taxon>
        <taxon>Actinomycetota</taxon>
        <taxon>Actinomycetes</taxon>
        <taxon>Mycobacteriales</taxon>
        <taxon>Mycobacteriaceae</taxon>
        <taxon>Mycobacterium</taxon>
    </lineage>
</organism>
<reference evidence="2 3" key="1">
    <citation type="journal article" date="2019" name="Emerg. Microbes Infect.">
        <title>Comprehensive subspecies identification of 175 nontuberculous mycobacteria species based on 7547 genomic profiles.</title>
        <authorList>
            <person name="Matsumoto Y."/>
            <person name="Kinjo T."/>
            <person name="Motooka D."/>
            <person name="Nabeya D."/>
            <person name="Jung N."/>
            <person name="Uechi K."/>
            <person name="Horii T."/>
            <person name="Iida T."/>
            <person name="Fujita J."/>
            <person name="Nakamura S."/>
        </authorList>
    </citation>
    <scope>NUCLEOTIDE SEQUENCE [LARGE SCALE GENOMIC DNA]</scope>
    <source>
        <strain evidence="2 3">JCM 6391</strain>
    </source>
</reference>
<dbReference type="KEGG" id="mnm:MNVM_33090"/>
<name>A0A7I7JS33_9MYCO</name>
<dbReference type="RefSeq" id="WP_049792900.1">
    <property type="nucleotide sequence ID" value="NZ_AP022562.1"/>
</dbReference>